<sequence length="65" mass="7378">MCDNQCLSFVGVLLGKALKTIFLENYPYSSSFHTETRRTKGDLRKNGSSVCVMQWTGFIRDVTLI</sequence>
<accession>A0A552E971</accession>
<reference evidence="1 2" key="1">
    <citation type="submission" date="2019-01" db="EMBL/GenBank/DDBJ databases">
        <title>Coherence of Microcystis species and biogeography revealed through population genomics.</title>
        <authorList>
            <person name="Perez-Carrascal O.M."/>
            <person name="Terrat Y."/>
            <person name="Giani A."/>
            <person name="Fortin N."/>
            <person name="Tromas N."/>
            <person name="Shapiro B.J."/>
        </authorList>
    </citation>
    <scope>NUCLEOTIDE SEQUENCE [LARGE SCALE GENOMIC DNA]</scope>
    <source>
        <strain evidence="1">Ma_QC_B_20070730_S2</strain>
    </source>
</reference>
<comment type="caution">
    <text evidence="1">The sequence shown here is derived from an EMBL/GenBank/DDBJ whole genome shotgun (WGS) entry which is preliminary data.</text>
</comment>
<protein>
    <submittedName>
        <fullName evidence="1">Uncharacterized protein</fullName>
    </submittedName>
</protein>
<organism evidence="1 2">
    <name type="scientific">Microcystis aeruginosa Ma_QC_B_20070730_S2</name>
    <dbReference type="NCBI Taxonomy" id="2486256"/>
    <lineage>
        <taxon>Bacteria</taxon>
        <taxon>Bacillati</taxon>
        <taxon>Cyanobacteriota</taxon>
        <taxon>Cyanophyceae</taxon>
        <taxon>Oscillatoriophycideae</taxon>
        <taxon>Chroococcales</taxon>
        <taxon>Microcystaceae</taxon>
        <taxon>Microcystis</taxon>
    </lineage>
</organism>
<gene>
    <name evidence="1" type="ORF">EWV80_01035</name>
</gene>
<evidence type="ECO:0000313" key="1">
    <source>
        <dbReference type="EMBL" id="TRU31004.1"/>
    </source>
</evidence>
<proteinExistence type="predicted"/>
<evidence type="ECO:0000313" key="2">
    <source>
        <dbReference type="Proteomes" id="UP000320551"/>
    </source>
</evidence>
<dbReference type="EMBL" id="SFBK01000017">
    <property type="protein sequence ID" value="TRU31004.1"/>
    <property type="molecule type" value="Genomic_DNA"/>
</dbReference>
<dbReference type="Proteomes" id="UP000320551">
    <property type="component" value="Unassembled WGS sequence"/>
</dbReference>
<dbReference type="AlphaFoldDB" id="A0A552E971"/>
<name>A0A552E971_MICAE</name>